<evidence type="ECO:0000313" key="2">
    <source>
        <dbReference type="Proteomes" id="UP001396334"/>
    </source>
</evidence>
<comment type="caution">
    <text evidence="1">The sequence shown here is derived from an EMBL/GenBank/DDBJ whole genome shotgun (WGS) entry which is preliminary data.</text>
</comment>
<dbReference type="InterPro" id="IPR036397">
    <property type="entry name" value="RNaseH_sf"/>
</dbReference>
<reference evidence="1 2" key="1">
    <citation type="journal article" date="2024" name="G3 (Bethesda)">
        <title>Genome assembly of Hibiscus sabdariffa L. provides insights into metabolisms of medicinal natural products.</title>
        <authorList>
            <person name="Kim T."/>
        </authorList>
    </citation>
    <scope>NUCLEOTIDE SEQUENCE [LARGE SCALE GENOMIC DNA]</scope>
    <source>
        <strain evidence="1">TK-2024</strain>
        <tissue evidence="1">Old leaves</tissue>
    </source>
</reference>
<dbReference type="Gene3D" id="3.30.420.10">
    <property type="entry name" value="Ribonuclease H-like superfamily/Ribonuclease H"/>
    <property type="match status" value="1"/>
</dbReference>
<protein>
    <recommendedName>
        <fullName evidence="3">RNase H type-1 domain-containing protein</fullName>
    </recommendedName>
</protein>
<evidence type="ECO:0000313" key="1">
    <source>
        <dbReference type="EMBL" id="KAK8474126.1"/>
    </source>
</evidence>
<dbReference type="Proteomes" id="UP001396334">
    <property type="component" value="Unassembled WGS sequence"/>
</dbReference>
<evidence type="ECO:0008006" key="3">
    <source>
        <dbReference type="Google" id="ProtNLM"/>
    </source>
</evidence>
<name>A0ABR1Z6B8_9ROSI</name>
<organism evidence="1 2">
    <name type="scientific">Hibiscus sabdariffa</name>
    <name type="common">roselle</name>
    <dbReference type="NCBI Taxonomy" id="183260"/>
    <lineage>
        <taxon>Eukaryota</taxon>
        <taxon>Viridiplantae</taxon>
        <taxon>Streptophyta</taxon>
        <taxon>Embryophyta</taxon>
        <taxon>Tracheophyta</taxon>
        <taxon>Spermatophyta</taxon>
        <taxon>Magnoliopsida</taxon>
        <taxon>eudicotyledons</taxon>
        <taxon>Gunneridae</taxon>
        <taxon>Pentapetalae</taxon>
        <taxon>rosids</taxon>
        <taxon>malvids</taxon>
        <taxon>Malvales</taxon>
        <taxon>Malvaceae</taxon>
        <taxon>Malvoideae</taxon>
        <taxon>Hibiscus</taxon>
    </lineage>
</organism>
<accession>A0ABR1Z6B8</accession>
<dbReference type="EMBL" id="JBBPBN010002689">
    <property type="protein sequence ID" value="KAK8474126.1"/>
    <property type="molecule type" value="Genomic_DNA"/>
</dbReference>
<proteinExistence type="predicted"/>
<gene>
    <name evidence="1" type="ORF">V6N11_028179</name>
</gene>
<sequence length="379" mass="42663">MRALVWIKASKADSSVNTDDWWERPSTCLYVGSLGLTHWPSARVEAARFIVNVSLMGEAKRCGGILCSNDRIIRALFFGPLHVSGRDYTELVTMKIAVDIFIEAGWVGVTELVLESNSRVVLNWIENPIARPRVWWETFLELDRAARLIGKLNFCHAERADNSMAALLAKEGFCLVEKEMDSEMMEIDCFFNSGDFEEIKLISMAILLVKEGANHTKIYKAWWFSEGSIGLIIFRQELTPQIQSTPGGKSEEVKCMGSGEPGEVHWSGNQLWEDVAGVPLRVESKLEESAKVVWVMIVSSLVLEGSKVEVITYKGNRRKVRILEYVIQSILSLKERIVSARTQRKRGIGRLQKVSESLSAVANISMSDIDFVKHHESII</sequence>
<keyword evidence="2" id="KW-1185">Reference proteome</keyword>